<dbReference type="STRING" id="1280953.HOC_00330"/>
<evidence type="ECO:0000313" key="1">
    <source>
        <dbReference type="EMBL" id="KDA04285.1"/>
    </source>
</evidence>
<evidence type="ECO:0000313" key="2">
    <source>
        <dbReference type="Proteomes" id="UP000024942"/>
    </source>
</evidence>
<reference evidence="1 2" key="1">
    <citation type="journal article" date="2014" name="Antonie Van Leeuwenhoek">
        <title>Hyphomonas beringensis sp. nov. and Hyphomonas chukchiensis sp. nov., isolated from surface seawater of the Bering Sea and Chukchi Sea.</title>
        <authorList>
            <person name="Li C."/>
            <person name="Lai Q."/>
            <person name="Li G."/>
            <person name="Dong C."/>
            <person name="Wang J."/>
            <person name="Liao Y."/>
            <person name="Shao Z."/>
        </authorList>
    </citation>
    <scope>NUCLEOTIDE SEQUENCE [LARGE SCALE GENOMIC DNA]</scope>
    <source>
        <strain evidence="1 2">SCH89</strain>
    </source>
</reference>
<sequence length="315" mass="34672">MDQGFEGLLAQITGVMKLSEEDAHRISTELYRGGVKSLTDGAALFDINARLAGSDTTWDRLFVSAVRDYVLLHSDPRNWVTEDEADWLIEQIDRQGICPIASEIDLLLQIMRYAEGVPDRLGYFTLKVACDRISQLGKATAEDVERVRRALIVPAGEGAGWVTGAEAELLVRTNDKIGFAANDPSWNDLFARAIANHLMARAHPEPKSETSILSRDHWIGDMRPEPGTFLEDVRAGFSEGGWFAPISQSEDRAEAARRAAHAAARREADISTEDEASWFLKCVGEEKSVSLAERALIDFLKLEAPGFTQGLAVAS</sequence>
<dbReference type="OrthoDB" id="7628592at2"/>
<keyword evidence="2" id="KW-1185">Reference proteome</keyword>
<proteinExistence type="predicted"/>
<comment type="caution">
    <text evidence="1">The sequence shown here is derived from an EMBL/GenBank/DDBJ whole genome shotgun (WGS) entry which is preliminary data.</text>
</comment>
<name>A0A059GCG7_9PROT</name>
<dbReference type="RefSeq" id="WP_035534625.1">
    <property type="nucleotide sequence ID" value="NZ_ARYL01000001.1"/>
</dbReference>
<dbReference type="PATRIC" id="fig|1280953.3.peg.64"/>
<dbReference type="AlphaFoldDB" id="A0A059GCG7"/>
<protein>
    <submittedName>
        <fullName evidence="1">Uncharacterized protein</fullName>
    </submittedName>
</protein>
<dbReference type="EMBL" id="ARYL01000001">
    <property type="protein sequence ID" value="KDA04285.1"/>
    <property type="molecule type" value="Genomic_DNA"/>
</dbReference>
<accession>A0A059GCG7</accession>
<dbReference type="Proteomes" id="UP000024942">
    <property type="component" value="Unassembled WGS sequence"/>
</dbReference>
<dbReference type="eggNOG" id="ENOG502ZB84">
    <property type="taxonomic scope" value="Bacteria"/>
</dbReference>
<organism evidence="1 2">
    <name type="scientific">Hyphomonas oceanitis SCH89</name>
    <dbReference type="NCBI Taxonomy" id="1280953"/>
    <lineage>
        <taxon>Bacteria</taxon>
        <taxon>Pseudomonadati</taxon>
        <taxon>Pseudomonadota</taxon>
        <taxon>Alphaproteobacteria</taxon>
        <taxon>Hyphomonadales</taxon>
        <taxon>Hyphomonadaceae</taxon>
        <taxon>Hyphomonas</taxon>
    </lineage>
</organism>
<gene>
    <name evidence="1" type="ORF">HOC_00330</name>
</gene>